<gene>
    <name evidence="8" type="ORF">H9815_06080</name>
</gene>
<evidence type="ECO:0000313" key="8">
    <source>
        <dbReference type="EMBL" id="HIZ35327.1"/>
    </source>
</evidence>
<evidence type="ECO:0000259" key="7">
    <source>
        <dbReference type="PROSITE" id="PS50110"/>
    </source>
</evidence>
<dbReference type="AlphaFoldDB" id="A0A9D2EDK1"/>
<dbReference type="GO" id="GO:0006355">
    <property type="term" value="P:regulation of DNA-templated transcription"/>
    <property type="evidence" value="ECO:0007669"/>
    <property type="project" value="InterPro"/>
</dbReference>
<sequence length="222" mass="23743">MSRPHRVLLVDDDAMVRTGLRLILQSADDIEVVAEASDGDEVVPAVHAHHPDVVLMDLRMARMDGVAATQEVRALPEPPQVVVLTSWDVDDAVLRSLVAGAAGFLLKSAGPTDIVGAVRAVAAGDAVLSPQSTRRVLDHIAQDSCDAERRRAEELTVLLSDRERDVTVAVGNGLGNAEIARQLYVSEATVKTHLAAAQHKLGARNRVEVAVLAERAGLLRVR</sequence>
<feature type="domain" description="HTH luxR-type" evidence="6">
    <location>
        <begin position="152"/>
        <end position="217"/>
    </location>
</feature>
<proteinExistence type="predicted"/>
<keyword evidence="3" id="KW-0238">DNA-binding</keyword>
<dbReference type="CDD" id="cd17535">
    <property type="entry name" value="REC_NarL-like"/>
    <property type="match status" value="1"/>
</dbReference>
<evidence type="ECO:0000256" key="5">
    <source>
        <dbReference type="PROSITE-ProRule" id="PRU00169"/>
    </source>
</evidence>
<dbReference type="PRINTS" id="PR00038">
    <property type="entry name" value="HTHLUXR"/>
</dbReference>
<dbReference type="InterPro" id="IPR039420">
    <property type="entry name" value="WalR-like"/>
</dbReference>
<organism evidence="8 9">
    <name type="scientific">Candidatus Ruania gallistercoris</name>
    <dbReference type="NCBI Taxonomy" id="2838746"/>
    <lineage>
        <taxon>Bacteria</taxon>
        <taxon>Bacillati</taxon>
        <taxon>Actinomycetota</taxon>
        <taxon>Actinomycetes</taxon>
        <taxon>Micrococcales</taxon>
        <taxon>Ruaniaceae</taxon>
        <taxon>Ruania</taxon>
    </lineage>
</organism>
<evidence type="ECO:0000259" key="6">
    <source>
        <dbReference type="PROSITE" id="PS50043"/>
    </source>
</evidence>
<comment type="caution">
    <text evidence="8">The sequence shown here is derived from an EMBL/GenBank/DDBJ whole genome shotgun (WGS) entry which is preliminary data.</text>
</comment>
<evidence type="ECO:0000256" key="1">
    <source>
        <dbReference type="ARBA" id="ARBA00022553"/>
    </source>
</evidence>
<accession>A0A9D2EDK1</accession>
<dbReference type="PROSITE" id="PS50043">
    <property type="entry name" value="HTH_LUXR_2"/>
    <property type="match status" value="1"/>
</dbReference>
<dbReference type="GO" id="GO:0003677">
    <property type="term" value="F:DNA binding"/>
    <property type="evidence" value="ECO:0007669"/>
    <property type="project" value="UniProtKB-KW"/>
</dbReference>
<feature type="modified residue" description="4-aspartylphosphate" evidence="5">
    <location>
        <position position="57"/>
    </location>
</feature>
<evidence type="ECO:0000313" key="9">
    <source>
        <dbReference type="Proteomes" id="UP000824037"/>
    </source>
</evidence>
<dbReference type="Pfam" id="PF00072">
    <property type="entry name" value="Response_reg"/>
    <property type="match status" value="1"/>
</dbReference>
<dbReference type="SMART" id="SM00448">
    <property type="entry name" value="REC"/>
    <property type="match status" value="1"/>
</dbReference>
<keyword evidence="1 5" id="KW-0597">Phosphoprotein</keyword>
<dbReference type="PANTHER" id="PTHR43214:SF24">
    <property type="entry name" value="TRANSCRIPTIONAL REGULATORY PROTEIN NARL-RELATED"/>
    <property type="match status" value="1"/>
</dbReference>
<dbReference type="Pfam" id="PF00196">
    <property type="entry name" value="GerE"/>
    <property type="match status" value="1"/>
</dbReference>
<dbReference type="PROSITE" id="PS50110">
    <property type="entry name" value="RESPONSE_REGULATORY"/>
    <property type="match status" value="1"/>
</dbReference>
<dbReference type="InterPro" id="IPR016032">
    <property type="entry name" value="Sig_transdc_resp-reg_C-effctor"/>
</dbReference>
<protein>
    <submittedName>
        <fullName evidence="8">Response regulator transcription factor</fullName>
    </submittedName>
</protein>
<dbReference type="SMART" id="SM00421">
    <property type="entry name" value="HTH_LUXR"/>
    <property type="match status" value="1"/>
</dbReference>
<dbReference type="InterPro" id="IPR000792">
    <property type="entry name" value="Tscrpt_reg_LuxR_C"/>
</dbReference>
<dbReference type="EMBL" id="DXBY01000098">
    <property type="protein sequence ID" value="HIZ35327.1"/>
    <property type="molecule type" value="Genomic_DNA"/>
</dbReference>
<dbReference type="GO" id="GO:0000160">
    <property type="term" value="P:phosphorelay signal transduction system"/>
    <property type="evidence" value="ECO:0007669"/>
    <property type="project" value="InterPro"/>
</dbReference>
<evidence type="ECO:0000256" key="3">
    <source>
        <dbReference type="ARBA" id="ARBA00023125"/>
    </source>
</evidence>
<keyword evidence="2" id="KW-0805">Transcription regulation</keyword>
<evidence type="ECO:0000256" key="2">
    <source>
        <dbReference type="ARBA" id="ARBA00023015"/>
    </source>
</evidence>
<feature type="domain" description="Response regulatory" evidence="7">
    <location>
        <begin position="6"/>
        <end position="122"/>
    </location>
</feature>
<dbReference type="InterPro" id="IPR011006">
    <property type="entry name" value="CheY-like_superfamily"/>
</dbReference>
<dbReference type="InterPro" id="IPR058245">
    <property type="entry name" value="NreC/VraR/RcsB-like_REC"/>
</dbReference>
<dbReference type="CDD" id="cd06170">
    <property type="entry name" value="LuxR_C_like"/>
    <property type="match status" value="1"/>
</dbReference>
<evidence type="ECO:0000256" key="4">
    <source>
        <dbReference type="ARBA" id="ARBA00023163"/>
    </source>
</evidence>
<name>A0A9D2EDK1_9MICO</name>
<reference evidence="8" key="2">
    <citation type="submission" date="2021-04" db="EMBL/GenBank/DDBJ databases">
        <authorList>
            <person name="Gilroy R."/>
        </authorList>
    </citation>
    <scope>NUCLEOTIDE SEQUENCE</scope>
    <source>
        <strain evidence="8">ChiGjej4B4-7305</strain>
    </source>
</reference>
<reference evidence="8" key="1">
    <citation type="journal article" date="2021" name="PeerJ">
        <title>Extensive microbial diversity within the chicken gut microbiome revealed by metagenomics and culture.</title>
        <authorList>
            <person name="Gilroy R."/>
            <person name="Ravi A."/>
            <person name="Getino M."/>
            <person name="Pursley I."/>
            <person name="Horton D.L."/>
            <person name="Alikhan N.F."/>
            <person name="Baker D."/>
            <person name="Gharbi K."/>
            <person name="Hall N."/>
            <person name="Watson M."/>
            <person name="Adriaenssens E.M."/>
            <person name="Foster-Nyarko E."/>
            <person name="Jarju S."/>
            <person name="Secka A."/>
            <person name="Antonio M."/>
            <person name="Oren A."/>
            <person name="Chaudhuri R.R."/>
            <person name="La Ragione R."/>
            <person name="Hildebrand F."/>
            <person name="Pallen M.J."/>
        </authorList>
    </citation>
    <scope>NUCLEOTIDE SEQUENCE</scope>
    <source>
        <strain evidence="8">ChiGjej4B4-7305</strain>
    </source>
</reference>
<dbReference type="PROSITE" id="PS00622">
    <property type="entry name" value="HTH_LUXR_1"/>
    <property type="match status" value="1"/>
</dbReference>
<dbReference type="Proteomes" id="UP000824037">
    <property type="component" value="Unassembled WGS sequence"/>
</dbReference>
<keyword evidence="4" id="KW-0804">Transcription</keyword>
<dbReference type="SUPFAM" id="SSF52172">
    <property type="entry name" value="CheY-like"/>
    <property type="match status" value="1"/>
</dbReference>
<dbReference type="SUPFAM" id="SSF46894">
    <property type="entry name" value="C-terminal effector domain of the bipartite response regulators"/>
    <property type="match status" value="1"/>
</dbReference>
<dbReference type="Gene3D" id="3.40.50.2300">
    <property type="match status" value="1"/>
</dbReference>
<dbReference type="InterPro" id="IPR001789">
    <property type="entry name" value="Sig_transdc_resp-reg_receiver"/>
</dbReference>
<dbReference type="PANTHER" id="PTHR43214">
    <property type="entry name" value="TWO-COMPONENT RESPONSE REGULATOR"/>
    <property type="match status" value="1"/>
</dbReference>